<keyword evidence="2" id="KW-1185">Reference proteome</keyword>
<protein>
    <submittedName>
        <fullName evidence="1">SCP-like protein</fullName>
    </submittedName>
</protein>
<proteinExistence type="predicted"/>
<name>A0ABY7DH90_MYAAR</name>
<dbReference type="Proteomes" id="UP001164746">
    <property type="component" value="Chromosome 2"/>
</dbReference>
<dbReference type="InterPro" id="IPR011992">
    <property type="entry name" value="EF-hand-dom_pair"/>
</dbReference>
<accession>A0ABY7DH90</accession>
<sequence>MFRKGSFLTTPTMAEGQMMTQKWQIAFKLLDFNKDGVLSVADKDACKEAFKAIFKPDEAQTGNMMQELDAFWGKSLFLDGPEDWSRSLTLDDFIASRRSLFSSDRGIIHEIVKGATTHLVKAAKVTGKRTFSFDEFNNLHMAAGQTDENFIKTIYDTIGADADGNIPAEKIEEFYTELTMGSDQEKHDRYLSAFAAAGFV</sequence>
<dbReference type="EMBL" id="CP111013">
    <property type="protein sequence ID" value="WAQ96341.1"/>
    <property type="molecule type" value="Genomic_DNA"/>
</dbReference>
<dbReference type="SUPFAM" id="SSF47473">
    <property type="entry name" value="EF-hand"/>
    <property type="match status" value="1"/>
</dbReference>
<evidence type="ECO:0000313" key="1">
    <source>
        <dbReference type="EMBL" id="WAQ96341.1"/>
    </source>
</evidence>
<organism evidence="1 2">
    <name type="scientific">Mya arenaria</name>
    <name type="common">Soft-shell clam</name>
    <dbReference type="NCBI Taxonomy" id="6604"/>
    <lineage>
        <taxon>Eukaryota</taxon>
        <taxon>Metazoa</taxon>
        <taxon>Spiralia</taxon>
        <taxon>Lophotrochozoa</taxon>
        <taxon>Mollusca</taxon>
        <taxon>Bivalvia</taxon>
        <taxon>Autobranchia</taxon>
        <taxon>Heteroconchia</taxon>
        <taxon>Euheterodonta</taxon>
        <taxon>Imparidentia</taxon>
        <taxon>Neoheterodontei</taxon>
        <taxon>Myida</taxon>
        <taxon>Myoidea</taxon>
        <taxon>Myidae</taxon>
        <taxon>Mya</taxon>
    </lineage>
</organism>
<reference evidence="1" key="1">
    <citation type="submission" date="2022-11" db="EMBL/GenBank/DDBJ databases">
        <title>Centuries of genome instability and evolution in soft-shell clam transmissible cancer (bioRxiv).</title>
        <authorList>
            <person name="Hart S.F.M."/>
            <person name="Yonemitsu M.A."/>
            <person name="Giersch R.M."/>
            <person name="Beal B.F."/>
            <person name="Arriagada G."/>
            <person name="Davis B.W."/>
            <person name="Ostrander E.A."/>
            <person name="Goff S.P."/>
            <person name="Metzger M.J."/>
        </authorList>
    </citation>
    <scope>NUCLEOTIDE SEQUENCE</scope>
    <source>
        <strain evidence="1">MELC-2E11</strain>
        <tissue evidence="1">Siphon/mantle</tissue>
    </source>
</reference>
<gene>
    <name evidence="1" type="ORF">MAR_029031</name>
</gene>
<dbReference type="Gene3D" id="1.10.238.10">
    <property type="entry name" value="EF-hand"/>
    <property type="match status" value="1"/>
</dbReference>
<evidence type="ECO:0000313" key="2">
    <source>
        <dbReference type="Proteomes" id="UP001164746"/>
    </source>
</evidence>